<accession>H2Z5U8</accession>
<dbReference type="AlphaFoldDB" id="H2Z5U8"/>
<feature type="compositionally biased region" description="Basic and acidic residues" evidence="1">
    <location>
        <begin position="136"/>
        <end position="146"/>
    </location>
</feature>
<dbReference type="InParanoid" id="H2Z5U8"/>
<feature type="compositionally biased region" description="Polar residues" evidence="1">
    <location>
        <begin position="1"/>
        <end position="12"/>
    </location>
</feature>
<protein>
    <submittedName>
        <fullName evidence="2">Uncharacterized protein</fullName>
    </submittedName>
</protein>
<reference evidence="3" key="1">
    <citation type="submission" date="2003-08" db="EMBL/GenBank/DDBJ databases">
        <authorList>
            <person name="Birren B."/>
            <person name="Nusbaum C."/>
            <person name="Abebe A."/>
            <person name="Abouelleil A."/>
            <person name="Adekoya E."/>
            <person name="Ait-zahra M."/>
            <person name="Allen N."/>
            <person name="Allen T."/>
            <person name="An P."/>
            <person name="Anderson M."/>
            <person name="Anderson S."/>
            <person name="Arachchi H."/>
            <person name="Armbruster J."/>
            <person name="Bachantsang P."/>
            <person name="Baldwin J."/>
            <person name="Barry A."/>
            <person name="Bayul T."/>
            <person name="Blitshsteyn B."/>
            <person name="Bloom T."/>
            <person name="Blye J."/>
            <person name="Boguslavskiy L."/>
            <person name="Borowsky M."/>
            <person name="Boukhgalter B."/>
            <person name="Brunache A."/>
            <person name="Butler J."/>
            <person name="Calixte N."/>
            <person name="Calvo S."/>
            <person name="Camarata J."/>
            <person name="Campo K."/>
            <person name="Chang J."/>
            <person name="Cheshatsang Y."/>
            <person name="Citroen M."/>
            <person name="Collymore A."/>
            <person name="Considine T."/>
            <person name="Cook A."/>
            <person name="Cooke P."/>
            <person name="Corum B."/>
            <person name="Cuomo C."/>
            <person name="David R."/>
            <person name="Dawoe T."/>
            <person name="Degray S."/>
            <person name="Dodge S."/>
            <person name="Dooley K."/>
            <person name="Dorje P."/>
            <person name="Dorjee K."/>
            <person name="Dorris L."/>
            <person name="Duffey N."/>
            <person name="Dupes A."/>
            <person name="Elkins T."/>
            <person name="Engels R."/>
            <person name="Erickson J."/>
            <person name="Farina A."/>
            <person name="Faro S."/>
            <person name="Ferreira P."/>
            <person name="Fischer H."/>
            <person name="Fitzgerald M."/>
            <person name="Foley K."/>
            <person name="Gage D."/>
            <person name="Galagan J."/>
            <person name="Gearin G."/>
            <person name="Gnerre S."/>
            <person name="Gnirke A."/>
            <person name="Goyette A."/>
            <person name="Graham J."/>
            <person name="Grandbois E."/>
            <person name="Gyaltsen K."/>
            <person name="Hafez N."/>
            <person name="Hagopian D."/>
            <person name="Hagos B."/>
            <person name="Hall J."/>
            <person name="Hatcher B."/>
            <person name="Heller A."/>
            <person name="Higgins H."/>
            <person name="Honan T."/>
            <person name="Horn A."/>
            <person name="Houde N."/>
            <person name="Hughes L."/>
            <person name="Hulme W."/>
            <person name="Husby E."/>
            <person name="Iliev I."/>
            <person name="Jaffe D."/>
            <person name="Jones C."/>
            <person name="Kamal M."/>
            <person name="Kamat A."/>
            <person name="Kamvysselis M."/>
            <person name="Karlsson E."/>
            <person name="Kells C."/>
            <person name="Kieu A."/>
            <person name="Kisner P."/>
            <person name="Kodira C."/>
            <person name="Kulbokas E."/>
            <person name="Labutti K."/>
            <person name="Lama D."/>
            <person name="Landers T."/>
            <person name="Leger J."/>
            <person name="Levine S."/>
            <person name="Lewis D."/>
            <person name="Lewis T."/>
            <person name="Lindblad-toh K."/>
            <person name="Liu X."/>
            <person name="Lokyitsang T."/>
            <person name="Lokyitsang Y."/>
            <person name="Lucien O."/>
            <person name="Lui A."/>
            <person name="Ma L.J."/>
            <person name="Mabbitt R."/>
            <person name="Macdonald J."/>
            <person name="Maclean C."/>
            <person name="Major J."/>
            <person name="Manning J."/>
            <person name="Marabella R."/>
            <person name="Maru K."/>
            <person name="Matthews C."/>
            <person name="Mauceli E."/>
            <person name="Mccarthy M."/>
            <person name="Mcdonough S."/>
            <person name="Mcghee T."/>
            <person name="Meldrim J."/>
            <person name="Meneus L."/>
            <person name="Mesirov J."/>
            <person name="Mihalev A."/>
            <person name="Mihova T."/>
            <person name="Mikkelsen T."/>
            <person name="Mlenga V."/>
            <person name="Moru K."/>
            <person name="Mozes J."/>
            <person name="Mulrain L."/>
            <person name="Munson G."/>
            <person name="Naylor J."/>
            <person name="Newes C."/>
            <person name="Nguyen C."/>
            <person name="Nguyen N."/>
            <person name="Nguyen T."/>
            <person name="Nicol R."/>
            <person name="Nielsen C."/>
            <person name="Nizzari M."/>
            <person name="Norbu C."/>
            <person name="Norbu N."/>
            <person name="O'donnell P."/>
            <person name="Okoawo O."/>
            <person name="O'leary S."/>
            <person name="Omotosho B."/>
            <person name="O'neill K."/>
            <person name="Osman S."/>
            <person name="Parker S."/>
            <person name="Perrin D."/>
            <person name="Phunkhang P."/>
            <person name="Piqani B."/>
            <person name="Purcell S."/>
            <person name="Rachupka T."/>
            <person name="Ramasamy U."/>
            <person name="Rameau R."/>
            <person name="Ray V."/>
            <person name="Raymond C."/>
            <person name="Retta R."/>
            <person name="Richardson S."/>
            <person name="Rise C."/>
            <person name="Rodriguez J."/>
            <person name="Rogers J."/>
            <person name="Rogov P."/>
            <person name="Rutman M."/>
            <person name="Schupbach R."/>
            <person name="Seaman C."/>
            <person name="Settipalli S."/>
            <person name="Sharpe T."/>
            <person name="Sheridan J."/>
            <person name="Sherpa N."/>
            <person name="Shi J."/>
            <person name="Smirnov S."/>
            <person name="Smith C."/>
            <person name="Sougnez C."/>
            <person name="Spencer B."/>
            <person name="Stalker J."/>
            <person name="Stange-thomann N."/>
            <person name="Stavropoulos S."/>
            <person name="Stetson K."/>
            <person name="Stone C."/>
            <person name="Stone S."/>
            <person name="Stubbs M."/>
            <person name="Talamas J."/>
            <person name="Tchuinga P."/>
            <person name="Tenzing P."/>
            <person name="Tesfaye S."/>
            <person name="Theodore J."/>
            <person name="Thoulutsang Y."/>
            <person name="Topham K."/>
            <person name="Towey S."/>
            <person name="Tsamla T."/>
            <person name="Tsomo N."/>
            <person name="Vallee D."/>
            <person name="Vassiliev H."/>
            <person name="Venkataraman V."/>
            <person name="Vinson J."/>
            <person name="Vo A."/>
            <person name="Wade C."/>
            <person name="Wang S."/>
            <person name="Wangchuk T."/>
            <person name="Wangdi T."/>
            <person name="Whittaker C."/>
            <person name="Wilkinson J."/>
            <person name="Wu Y."/>
            <person name="Wyman D."/>
            <person name="Yadav S."/>
            <person name="Yang S."/>
            <person name="Yang X."/>
            <person name="Yeager S."/>
            <person name="Yee E."/>
            <person name="Young G."/>
            <person name="Zainoun J."/>
            <person name="Zembeck L."/>
            <person name="Zimmer A."/>
            <person name="Zody M."/>
            <person name="Lander E."/>
        </authorList>
    </citation>
    <scope>NUCLEOTIDE SEQUENCE [LARGE SCALE GENOMIC DNA]</scope>
</reference>
<feature type="region of interest" description="Disordered" evidence="1">
    <location>
        <begin position="1"/>
        <end position="81"/>
    </location>
</feature>
<dbReference type="Proteomes" id="UP000007875">
    <property type="component" value="Unassembled WGS sequence"/>
</dbReference>
<dbReference type="OMA" id="THVDVKR"/>
<evidence type="ECO:0000256" key="1">
    <source>
        <dbReference type="SAM" id="MobiDB-lite"/>
    </source>
</evidence>
<feature type="region of interest" description="Disordered" evidence="1">
    <location>
        <begin position="131"/>
        <end position="217"/>
    </location>
</feature>
<dbReference type="InterPro" id="IPR031746">
    <property type="entry name" value="DUF4732"/>
</dbReference>
<feature type="compositionally biased region" description="Polar residues" evidence="1">
    <location>
        <begin position="153"/>
        <end position="193"/>
    </location>
</feature>
<name>H2Z5U8_CIOSA</name>
<organism evidence="2 3">
    <name type="scientific">Ciona savignyi</name>
    <name type="common">Pacific transparent sea squirt</name>
    <dbReference type="NCBI Taxonomy" id="51511"/>
    <lineage>
        <taxon>Eukaryota</taxon>
        <taxon>Metazoa</taxon>
        <taxon>Chordata</taxon>
        <taxon>Tunicata</taxon>
        <taxon>Ascidiacea</taxon>
        <taxon>Phlebobranchia</taxon>
        <taxon>Cionidae</taxon>
        <taxon>Ciona</taxon>
    </lineage>
</organism>
<keyword evidence="3" id="KW-1185">Reference proteome</keyword>
<dbReference type="Pfam" id="PF15876">
    <property type="entry name" value="DUF4732"/>
    <property type="match status" value="1"/>
</dbReference>
<feature type="compositionally biased region" description="Basic and acidic residues" evidence="1">
    <location>
        <begin position="194"/>
        <end position="217"/>
    </location>
</feature>
<sequence length="390" mass="43660">MSLRLNSSSRSAIKTLKAPPSTPREMYRSTGSYDHSPLQETGDIQGGEKKTGITYSASKGDCIPTPCAQDQRKDNGTLQAKERKIIPPLKRNKSSPKVHPVPMGHGPTLIVTKPARHPLVGAAEPVAVVKTRRSFHTQEHKTDKRPNIRRSGTLRNSQQLDGKTSPNPKTGSSTKVSACKKTQTAARSMANNDVTKRINSKVDVKRQQEQTNKAEQKELEKPVIRHFAEMPKSRPKRVSFDYPGVDITHVDVKRAIERVIPDSFEANKVTSIQFENVNIKLGTGGLNNRWLIELADFNTRNKLIKAGLELRCLRRHDDDLNTLNQLPSNRSRGTANSNAQSKMRVEVKLHDNVQMEEYKQFLRRTAAEEKLQSVILICAGRGQNLLSKML</sequence>
<dbReference type="PANTHER" id="PTHR37153:SF1">
    <property type="entry name" value="HYPOTHETICAL LOC292874"/>
    <property type="match status" value="1"/>
</dbReference>
<feature type="compositionally biased region" description="Basic and acidic residues" evidence="1">
    <location>
        <begin position="70"/>
        <end position="81"/>
    </location>
</feature>
<evidence type="ECO:0000313" key="2">
    <source>
        <dbReference type="Ensembl" id="ENSCSAVP00000012960.1"/>
    </source>
</evidence>
<dbReference type="Ensembl" id="ENSCSAVT00000013109.1">
    <property type="protein sequence ID" value="ENSCSAVP00000012960.1"/>
    <property type="gene ID" value="ENSCSAVG00000007609.1"/>
</dbReference>
<reference evidence="2" key="3">
    <citation type="submission" date="2025-09" db="UniProtKB">
        <authorList>
            <consortium name="Ensembl"/>
        </authorList>
    </citation>
    <scope>IDENTIFICATION</scope>
</reference>
<dbReference type="GeneTree" id="ENSGT00530000064955"/>
<evidence type="ECO:0000313" key="3">
    <source>
        <dbReference type="Proteomes" id="UP000007875"/>
    </source>
</evidence>
<dbReference type="eggNOG" id="ENOG502S8P9">
    <property type="taxonomic scope" value="Eukaryota"/>
</dbReference>
<dbReference type="PANTHER" id="PTHR37153">
    <property type="entry name" value="CHROMOSOME 19 C19ORF81 HOMOLOG"/>
    <property type="match status" value="1"/>
</dbReference>
<reference evidence="2" key="2">
    <citation type="submission" date="2025-08" db="UniProtKB">
        <authorList>
            <consortium name="Ensembl"/>
        </authorList>
    </citation>
    <scope>IDENTIFICATION</scope>
</reference>
<proteinExistence type="predicted"/>
<dbReference type="HOGENOM" id="CLU_709706_0_0_1"/>